<organism evidence="1 2">
    <name type="scientific">Purpureocillium lilacinum</name>
    <name type="common">Paecilomyces lilacinus</name>
    <dbReference type="NCBI Taxonomy" id="33203"/>
    <lineage>
        <taxon>Eukaryota</taxon>
        <taxon>Fungi</taxon>
        <taxon>Dikarya</taxon>
        <taxon>Ascomycota</taxon>
        <taxon>Pezizomycotina</taxon>
        <taxon>Sordariomycetes</taxon>
        <taxon>Hypocreomycetidae</taxon>
        <taxon>Hypocreales</taxon>
        <taxon>Ophiocordycipitaceae</taxon>
        <taxon>Purpureocillium</taxon>
    </lineage>
</organism>
<dbReference type="EMBL" id="JBGNUJ010000007">
    <property type="protein sequence ID" value="KAL3957354.1"/>
    <property type="molecule type" value="Genomic_DNA"/>
</dbReference>
<accession>A0ACC4DNB1</accession>
<reference evidence="1" key="1">
    <citation type="submission" date="2024-12" db="EMBL/GenBank/DDBJ databases">
        <title>Comparative genomics and development of molecular markers within Purpureocillium lilacinum and among Purpureocillium species.</title>
        <authorList>
            <person name="Yeh Z.-Y."/>
            <person name="Ni N.-T."/>
            <person name="Lo P.-H."/>
            <person name="Mushyakhwo K."/>
            <person name="Lin C.-F."/>
            <person name="Nai Y.-S."/>
        </authorList>
    </citation>
    <scope>NUCLEOTIDE SEQUENCE</scope>
    <source>
        <strain evidence="1">NCHU-NPUST-175</strain>
    </source>
</reference>
<evidence type="ECO:0000313" key="1">
    <source>
        <dbReference type="EMBL" id="KAL3957354.1"/>
    </source>
</evidence>
<comment type="caution">
    <text evidence="1">The sequence shown here is derived from an EMBL/GenBank/DDBJ whole genome shotgun (WGS) entry which is preliminary data.</text>
</comment>
<evidence type="ECO:0000313" key="2">
    <source>
        <dbReference type="Proteomes" id="UP001638806"/>
    </source>
</evidence>
<protein>
    <submittedName>
        <fullName evidence="1">Uncharacterized protein</fullName>
    </submittedName>
</protein>
<name>A0ACC4DNB1_PURLI</name>
<dbReference type="Proteomes" id="UP001638806">
    <property type="component" value="Unassembled WGS sequence"/>
</dbReference>
<keyword evidence="2" id="KW-1185">Reference proteome</keyword>
<gene>
    <name evidence="1" type="ORF">ACCO45_007932</name>
</gene>
<proteinExistence type="predicted"/>
<sequence>MRSSGQTPEGRARSPKTPVETGPMSKKDTTCVTQRRGHAELPLAVFMPQCPSERHPGRPATQQPPTAPNTAHWSHRRQGTTYNVQARKCLGPRTSSHSPRRPTHPPQSGPQRVPSVSAASHPADCLMNRGTNGCLLADSASPPLPAAGAMQQPGSSIGTVLWYYSR</sequence>